<comment type="caution">
    <text evidence="2">The sequence shown here is derived from an EMBL/GenBank/DDBJ whole genome shotgun (WGS) entry which is preliminary data.</text>
</comment>
<feature type="transmembrane region" description="Helical" evidence="1">
    <location>
        <begin position="12"/>
        <end position="40"/>
    </location>
</feature>
<evidence type="ECO:0000256" key="1">
    <source>
        <dbReference type="SAM" id="Phobius"/>
    </source>
</evidence>
<evidence type="ECO:0000313" key="2">
    <source>
        <dbReference type="EMBL" id="KAG5382508.1"/>
    </source>
</evidence>
<keyword evidence="1" id="KW-0812">Transmembrane</keyword>
<sequence>MPTITDKQNKIVSRALVATTVGGEAGVALALVVVSVRAWWHTVAPGAASPARSVTKVRST</sequence>
<organism evidence="2 3">
    <name type="scientific">Brassica rapa subsp. trilocularis</name>
    <dbReference type="NCBI Taxonomy" id="1813537"/>
    <lineage>
        <taxon>Eukaryota</taxon>
        <taxon>Viridiplantae</taxon>
        <taxon>Streptophyta</taxon>
        <taxon>Embryophyta</taxon>
        <taxon>Tracheophyta</taxon>
        <taxon>Spermatophyta</taxon>
        <taxon>Magnoliopsida</taxon>
        <taxon>eudicotyledons</taxon>
        <taxon>Gunneridae</taxon>
        <taxon>Pentapetalae</taxon>
        <taxon>rosids</taxon>
        <taxon>malvids</taxon>
        <taxon>Brassicales</taxon>
        <taxon>Brassicaceae</taxon>
        <taxon>Brassiceae</taxon>
        <taxon>Brassica</taxon>
    </lineage>
</organism>
<keyword evidence="1" id="KW-0472">Membrane</keyword>
<accession>A0ABQ7L7G3</accession>
<reference evidence="2 3" key="1">
    <citation type="submission" date="2021-03" db="EMBL/GenBank/DDBJ databases">
        <authorList>
            <person name="King G.J."/>
            <person name="Bancroft I."/>
            <person name="Baten A."/>
            <person name="Bloomfield J."/>
            <person name="Borpatragohain P."/>
            <person name="He Z."/>
            <person name="Irish N."/>
            <person name="Irwin J."/>
            <person name="Liu K."/>
            <person name="Mauleon R.P."/>
            <person name="Moore J."/>
            <person name="Morris R."/>
            <person name="Ostergaard L."/>
            <person name="Wang B."/>
            <person name="Wells R."/>
        </authorList>
    </citation>
    <scope>NUCLEOTIDE SEQUENCE [LARGE SCALE GENOMIC DNA]</scope>
    <source>
        <strain evidence="2">R-o-18</strain>
        <tissue evidence="2">Leaf</tissue>
    </source>
</reference>
<keyword evidence="1" id="KW-1133">Transmembrane helix</keyword>
<keyword evidence="3" id="KW-1185">Reference proteome</keyword>
<proteinExistence type="predicted"/>
<dbReference type="EMBL" id="JADBGQ010000008">
    <property type="protein sequence ID" value="KAG5382508.1"/>
    <property type="molecule type" value="Genomic_DNA"/>
</dbReference>
<protein>
    <submittedName>
        <fullName evidence="2">Uncharacterized protein</fullName>
    </submittedName>
</protein>
<dbReference type="Proteomes" id="UP000823674">
    <property type="component" value="Chromosome A09"/>
</dbReference>
<gene>
    <name evidence="2" type="primary">A09g501910.1_BraROA</name>
    <name evidence="2" type="ORF">IGI04_033978</name>
</gene>
<evidence type="ECO:0000313" key="3">
    <source>
        <dbReference type="Proteomes" id="UP000823674"/>
    </source>
</evidence>
<name>A0ABQ7L7G3_BRACM</name>